<organism evidence="1 2">
    <name type="scientific">Colletotrichum godetiae</name>
    <dbReference type="NCBI Taxonomy" id="1209918"/>
    <lineage>
        <taxon>Eukaryota</taxon>
        <taxon>Fungi</taxon>
        <taxon>Dikarya</taxon>
        <taxon>Ascomycota</taxon>
        <taxon>Pezizomycotina</taxon>
        <taxon>Sordariomycetes</taxon>
        <taxon>Hypocreomycetidae</taxon>
        <taxon>Glomerellales</taxon>
        <taxon>Glomerellaceae</taxon>
        <taxon>Colletotrichum</taxon>
        <taxon>Colletotrichum acutatum species complex</taxon>
    </lineage>
</organism>
<dbReference type="RefSeq" id="XP_060436016.1">
    <property type="nucleotide sequence ID" value="XM_060565462.1"/>
</dbReference>
<protein>
    <submittedName>
        <fullName evidence="1">Uncharacterized protein</fullName>
    </submittedName>
</protein>
<dbReference type="Proteomes" id="UP001224890">
    <property type="component" value="Unassembled WGS sequence"/>
</dbReference>
<evidence type="ECO:0000313" key="1">
    <source>
        <dbReference type="EMBL" id="KAK1700259.1"/>
    </source>
</evidence>
<gene>
    <name evidence="1" type="ORF">BDP55DRAFT_123847</name>
</gene>
<sequence>MLGIVLFQLPIGQPELISRPSAIPLHGAGIQATIFAPGSLGFNVTIRLMATRAVADCRDGRSSTDQCGRILLV</sequence>
<dbReference type="GeneID" id="85449988"/>
<comment type="caution">
    <text evidence="1">The sequence shown here is derived from an EMBL/GenBank/DDBJ whole genome shotgun (WGS) entry which is preliminary data.</text>
</comment>
<proteinExistence type="predicted"/>
<dbReference type="EMBL" id="JAHMHR010000002">
    <property type="protein sequence ID" value="KAK1700259.1"/>
    <property type="molecule type" value="Genomic_DNA"/>
</dbReference>
<accession>A0AAJ0F224</accession>
<keyword evidence="2" id="KW-1185">Reference proteome</keyword>
<evidence type="ECO:0000313" key="2">
    <source>
        <dbReference type="Proteomes" id="UP001224890"/>
    </source>
</evidence>
<reference evidence="1" key="1">
    <citation type="submission" date="2021-06" db="EMBL/GenBank/DDBJ databases">
        <title>Comparative genomics, transcriptomics and evolutionary studies reveal genomic signatures of adaptation to plant cell wall in hemibiotrophic fungi.</title>
        <authorList>
            <consortium name="DOE Joint Genome Institute"/>
            <person name="Baroncelli R."/>
            <person name="Diaz J.F."/>
            <person name="Benocci T."/>
            <person name="Peng M."/>
            <person name="Battaglia E."/>
            <person name="Haridas S."/>
            <person name="Andreopoulos W."/>
            <person name="Labutti K."/>
            <person name="Pangilinan J."/>
            <person name="Floch G.L."/>
            <person name="Makela M.R."/>
            <person name="Henrissat B."/>
            <person name="Grigoriev I.V."/>
            <person name="Crouch J.A."/>
            <person name="De Vries R.P."/>
            <person name="Sukno S.A."/>
            <person name="Thon M.R."/>
        </authorList>
    </citation>
    <scope>NUCLEOTIDE SEQUENCE</scope>
    <source>
        <strain evidence="1">CBS 193.32</strain>
    </source>
</reference>
<dbReference type="AlphaFoldDB" id="A0AAJ0F224"/>
<name>A0AAJ0F224_9PEZI</name>